<dbReference type="GO" id="GO:0003700">
    <property type="term" value="F:DNA-binding transcription factor activity"/>
    <property type="evidence" value="ECO:0007669"/>
    <property type="project" value="TreeGrafter"/>
</dbReference>
<dbReference type="InterPro" id="IPR023772">
    <property type="entry name" value="DNA-bd_HTH_TetR-type_CS"/>
</dbReference>
<feature type="DNA-binding region" description="H-T-H motif" evidence="4">
    <location>
        <begin position="50"/>
        <end position="69"/>
    </location>
</feature>
<dbReference type="EMBL" id="JAAKZZ010000156">
    <property type="protein sequence ID" value="NGO69962.1"/>
    <property type="molecule type" value="Genomic_DNA"/>
</dbReference>
<keyword evidence="3" id="KW-0804">Transcription</keyword>
<dbReference type="PANTHER" id="PTHR30055">
    <property type="entry name" value="HTH-TYPE TRANSCRIPTIONAL REGULATOR RUTR"/>
    <property type="match status" value="1"/>
</dbReference>
<reference evidence="6 7" key="1">
    <citation type="submission" date="2020-02" db="EMBL/GenBank/DDBJ databases">
        <title>Whole-genome analyses of novel actinobacteria.</title>
        <authorList>
            <person name="Sahin N."/>
            <person name="Tatar D."/>
        </authorList>
    </citation>
    <scope>NUCLEOTIDE SEQUENCE [LARGE SCALE GENOMIC DNA]</scope>
    <source>
        <strain evidence="6 7">SB3404</strain>
    </source>
</reference>
<proteinExistence type="predicted"/>
<evidence type="ECO:0000313" key="7">
    <source>
        <dbReference type="Proteomes" id="UP000477722"/>
    </source>
</evidence>
<keyword evidence="1" id="KW-0805">Transcription regulation</keyword>
<dbReference type="Gene3D" id="1.10.357.10">
    <property type="entry name" value="Tetracycline Repressor, domain 2"/>
    <property type="match status" value="1"/>
</dbReference>
<evidence type="ECO:0000313" key="6">
    <source>
        <dbReference type="EMBL" id="NGO69962.1"/>
    </source>
</evidence>
<evidence type="ECO:0000256" key="1">
    <source>
        <dbReference type="ARBA" id="ARBA00023015"/>
    </source>
</evidence>
<evidence type="ECO:0000259" key="5">
    <source>
        <dbReference type="PROSITE" id="PS50977"/>
    </source>
</evidence>
<evidence type="ECO:0000256" key="3">
    <source>
        <dbReference type="ARBA" id="ARBA00023163"/>
    </source>
</evidence>
<dbReference type="Gene3D" id="1.10.10.60">
    <property type="entry name" value="Homeodomain-like"/>
    <property type="match status" value="1"/>
</dbReference>
<gene>
    <name evidence="6" type="ORF">G5C65_16675</name>
</gene>
<dbReference type="AlphaFoldDB" id="A0A6G4WYM7"/>
<feature type="domain" description="HTH tetR-type" evidence="5">
    <location>
        <begin position="27"/>
        <end position="87"/>
    </location>
</feature>
<comment type="caution">
    <text evidence="6">The sequence shown here is derived from an EMBL/GenBank/DDBJ whole genome shotgun (WGS) entry which is preliminary data.</text>
</comment>
<protein>
    <submittedName>
        <fullName evidence="6">TetR family transcriptional regulator</fullName>
    </submittedName>
</protein>
<dbReference type="PANTHER" id="PTHR30055:SF238">
    <property type="entry name" value="MYCOFACTOCIN BIOSYNTHESIS TRANSCRIPTIONAL REGULATOR MFTR-RELATED"/>
    <property type="match status" value="1"/>
</dbReference>
<sequence length="238" mass="26400">MSPNTPADQRDHCEVSELTGLREMKKQRTRDALIRAAHELFVSQGYDATTVDQIAAAVQVSQRTFFRYFSNKEEVALAPQQLMLAHFLDVFRGRPSDEAPLESLRGALDEAWADLESTIEAILPIELHMRMWELTQNTPALLGAALLQSQANQDLLTEELARRCGLDPEGDPRPRVLVAAFVGVTDAAVRAWAHLGHESSAAARRITMSHLDQLQPALCGSWDCQDGRPEDVSTRSPC</sequence>
<accession>A0A6G4WYM7</accession>
<evidence type="ECO:0000256" key="2">
    <source>
        <dbReference type="ARBA" id="ARBA00023125"/>
    </source>
</evidence>
<name>A0A6G4WYM7_9ACTN</name>
<dbReference type="InterPro" id="IPR041347">
    <property type="entry name" value="MftR_C"/>
</dbReference>
<dbReference type="GO" id="GO:0000976">
    <property type="term" value="F:transcription cis-regulatory region binding"/>
    <property type="evidence" value="ECO:0007669"/>
    <property type="project" value="TreeGrafter"/>
</dbReference>
<dbReference type="Pfam" id="PF00440">
    <property type="entry name" value="TetR_N"/>
    <property type="match status" value="1"/>
</dbReference>
<dbReference type="PRINTS" id="PR00455">
    <property type="entry name" value="HTHTETR"/>
</dbReference>
<keyword evidence="7" id="KW-1185">Reference proteome</keyword>
<dbReference type="SUPFAM" id="SSF46689">
    <property type="entry name" value="Homeodomain-like"/>
    <property type="match status" value="1"/>
</dbReference>
<evidence type="ECO:0000256" key="4">
    <source>
        <dbReference type="PROSITE-ProRule" id="PRU00335"/>
    </source>
</evidence>
<dbReference type="Pfam" id="PF17754">
    <property type="entry name" value="TetR_C_14"/>
    <property type="match status" value="1"/>
</dbReference>
<keyword evidence="2 4" id="KW-0238">DNA-binding</keyword>
<dbReference type="InterPro" id="IPR001647">
    <property type="entry name" value="HTH_TetR"/>
</dbReference>
<dbReference type="Proteomes" id="UP000477722">
    <property type="component" value="Unassembled WGS sequence"/>
</dbReference>
<dbReference type="PROSITE" id="PS50977">
    <property type="entry name" value="HTH_TETR_2"/>
    <property type="match status" value="1"/>
</dbReference>
<dbReference type="InterPro" id="IPR050109">
    <property type="entry name" value="HTH-type_TetR-like_transc_reg"/>
</dbReference>
<organism evidence="6 7">
    <name type="scientific">Streptomyces boncukensis</name>
    <dbReference type="NCBI Taxonomy" id="2711219"/>
    <lineage>
        <taxon>Bacteria</taxon>
        <taxon>Bacillati</taxon>
        <taxon>Actinomycetota</taxon>
        <taxon>Actinomycetes</taxon>
        <taxon>Kitasatosporales</taxon>
        <taxon>Streptomycetaceae</taxon>
        <taxon>Streptomyces</taxon>
    </lineage>
</organism>
<dbReference type="PROSITE" id="PS01081">
    <property type="entry name" value="HTH_TETR_1"/>
    <property type="match status" value="1"/>
</dbReference>
<dbReference type="InterPro" id="IPR009057">
    <property type="entry name" value="Homeodomain-like_sf"/>
</dbReference>